<reference evidence="10 11" key="1">
    <citation type="journal article" date="2016" name="Proc. Natl. Acad. Sci. U.S.A.">
        <title>Comparative genomics of biotechnologically important yeasts.</title>
        <authorList>
            <person name="Riley R."/>
            <person name="Haridas S."/>
            <person name="Wolfe K.H."/>
            <person name="Lopes M.R."/>
            <person name="Hittinger C.T."/>
            <person name="Goeker M."/>
            <person name="Salamov A.A."/>
            <person name="Wisecaver J.H."/>
            <person name="Long T.M."/>
            <person name="Calvey C.H."/>
            <person name="Aerts A.L."/>
            <person name="Barry K.W."/>
            <person name="Choi C."/>
            <person name="Clum A."/>
            <person name="Coughlan A.Y."/>
            <person name="Deshpande S."/>
            <person name="Douglass A.P."/>
            <person name="Hanson S.J."/>
            <person name="Klenk H.-P."/>
            <person name="LaButti K.M."/>
            <person name="Lapidus A."/>
            <person name="Lindquist E.A."/>
            <person name="Lipzen A.M."/>
            <person name="Meier-Kolthoff J.P."/>
            <person name="Ohm R.A."/>
            <person name="Otillar R.P."/>
            <person name="Pangilinan J.L."/>
            <person name="Peng Y."/>
            <person name="Rokas A."/>
            <person name="Rosa C.A."/>
            <person name="Scheuner C."/>
            <person name="Sibirny A.A."/>
            <person name="Slot J.C."/>
            <person name="Stielow J.B."/>
            <person name="Sun H."/>
            <person name="Kurtzman C.P."/>
            <person name="Blackwell M."/>
            <person name="Grigoriev I.V."/>
            <person name="Jeffries T.W."/>
        </authorList>
    </citation>
    <scope>NUCLEOTIDE SEQUENCE [LARGE SCALE GENOMIC DNA]</scope>
    <source>
        <strain evidence="10 11">DSM 6958</strain>
    </source>
</reference>
<evidence type="ECO:0000256" key="4">
    <source>
        <dbReference type="ARBA" id="ARBA00022776"/>
    </source>
</evidence>
<dbReference type="GO" id="GO:0070979">
    <property type="term" value="P:protein K11-linked ubiquitination"/>
    <property type="evidence" value="ECO:0007669"/>
    <property type="project" value="TreeGrafter"/>
</dbReference>
<dbReference type="PANTHER" id="PTHR12830">
    <property type="entry name" value="ANAPHASE-PROMOTING COMPLEX SUBUNIT 5"/>
    <property type="match status" value="1"/>
</dbReference>
<dbReference type="GO" id="GO:0045842">
    <property type="term" value="P:positive regulation of mitotic metaphase/anaphase transition"/>
    <property type="evidence" value="ECO:0007669"/>
    <property type="project" value="TreeGrafter"/>
</dbReference>
<dbReference type="AlphaFoldDB" id="A0A1E3PRV3"/>
<protein>
    <recommendedName>
        <fullName evidence="2">Anaphase-promoting complex subunit 5</fullName>
    </recommendedName>
    <alternativeName>
        <fullName evidence="7">Cyclosome subunit 5</fullName>
    </alternativeName>
</protein>
<evidence type="ECO:0000256" key="5">
    <source>
        <dbReference type="ARBA" id="ARBA00022786"/>
    </source>
</evidence>
<dbReference type="Pfam" id="PF12862">
    <property type="entry name" value="ANAPC5"/>
    <property type="match status" value="1"/>
</dbReference>
<evidence type="ECO:0000256" key="7">
    <source>
        <dbReference type="ARBA" id="ARBA00031069"/>
    </source>
</evidence>
<dbReference type="OrthoDB" id="2504561at2759"/>
<keyword evidence="5" id="KW-0833">Ubl conjugation pathway</keyword>
<dbReference type="GO" id="GO:0031145">
    <property type="term" value="P:anaphase-promoting complex-dependent catabolic process"/>
    <property type="evidence" value="ECO:0007669"/>
    <property type="project" value="TreeGrafter"/>
</dbReference>
<comment type="similarity">
    <text evidence="1">Belongs to the APC5 family.</text>
</comment>
<dbReference type="InterPro" id="IPR037679">
    <property type="entry name" value="Apc5"/>
</dbReference>
<keyword evidence="4" id="KW-0498">Mitosis</keyword>
<evidence type="ECO:0000256" key="6">
    <source>
        <dbReference type="ARBA" id="ARBA00023306"/>
    </source>
</evidence>
<dbReference type="InterPro" id="IPR011990">
    <property type="entry name" value="TPR-like_helical_dom_sf"/>
</dbReference>
<evidence type="ECO:0000256" key="1">
    <source>
        <dbReference type="ARBA" id="ARBA00007450"/>
    </source>
</evidence>
<evidence type="ECO:0000256" key="8">
    <source>
        <dbReference type="ARBA" id="ARBA00045696"/>
    </source>
</evidence>
<proteinExistence type="inferred from homology"/>
<dbReference type="Proteomes" id="UP000095009">
    <property type="component" value="Unassembled WGS sequence"/>
</dbReference>
<keyword evidence="3" id="KW-0132">Cell division</keyword>
<dbReference type="InterPro" id="IPR026000">
    <property type="entry name" value="Apc5_dom"/>
</dbReference>
<keyword evidence="11" id="KW-1185">Reference proteome</keyword>
<evidence type="ECO:0000256" key="3">
    <source>
        <dbReference type="ARBA" id="ARBA00022618"/>
    </source>
</evidence>
<name>A0A1E3PRV3_9ASCO</name>
<comment type="function">
    <text evidence="8">Component of the anaphase promoting complex/cyclosome (APC/C), a cell cycle-regulated E3 ubiquitin ligase that controls progression through mitosis and the G1 phase of the cell cycle. The APC/C complex acts by mediating ubiquitination and subsequent degradation of target proteins: it mainly mediates the formation of 'Lys-11'-linked polyubiquitin chains and, to a lower extent, the formation of 'Lys-48'- and 'Lys-63'-linked polyubiquitin chains. The APC/C complex catalyzes assembly of branched 'Lys-11'-/'Lys-48'-linked branched ubiquitin chains on target proteins.</text>
</comment>
<keyword evidence="6" id="KW-0131">Cell cycle</keyword>
<gene>
    <name evidence="10" type="ORF">NADFUDRAFT_48801</name>
</gene>
<accession>A0A1E3PRV3</accession>
<feature type="domain" description="Anaphase-promoting complex subunit 5" evidence="9">
    <location>
        <begin position="295"/>
        <end position="384"/>
    </location>
</feature>
<evidence type="ECO:0000313" key="10">
    <source>
        <dbReference type="EMBL" id="ODQ68149.1"/>
    </source>
</evidence>
<dbReference type="GO" id="GO:0051301">
    <property type="term" value="P:cell division"/>
    <property type="evidence" value="ECO:0007669"/>
    <property type="project" value="UniProtKB-KW"/>
</dbReference>
<organism evidence="10 11">
    <name type="scientific">Nadsonia fulvescens var. elongata DSM 6958</name>
    <dbReference type="NCBI Taxonomy" id="857566"/>
    <lineage>
        <taxon>Eukaryota</taxon>
        <taxon>Fungi</taxon>
        <taxon>Dikarya</taxon>
        <taxon>Ascomycota</taxon>
        <taxon>Saccharomycotina</taxon>
        <taxon>Dipodascomycetes</taxon>
        <taxon>Dipodascales</taxon>
        <taxon>Dipodascales incertae sedis</taxon>
        <taxon>Nadsonia</taxon>
    </lineage>
</organism>
<dbReference type="GO" id="GO:0005680">
    <property type="term" value="C:anaphase-promoting complex"/>
    <property type="evidence" value="ECO:0007669"/>
    <property type="project" value="InterPro"/>
</dbReference>
<dbReference type="UniPathway" id="UPA00143"/>
<dbReference type="PANTHER" id="PTHR12830:SF9">
    <property type="entry name" value="ANAPHASE-PROMOTING COMPLEX SUBUNIT 5"/>
    <property type="match status" value="1"/>
</dbReference>
<dbReference type="STRING" id="857566.A0A1E3PRV3"/>
<evidence type="ECO:0000259" key="9">
    <source>
        <dbReference type="Pfam" id="PF12862"/>
    </source>
</evidence>
<evidence type="ECO:0000256" key="2">
    <source>
        <dbReference type="ARBA" id="ARBA00016066"/>
    </source>
</evidence>
<evidence type="ECO:0000313" key="11">
    <source>
        <dbReference type="Proteomes" id="UP000095009"/>
    </source>
</evidence>
<dbReference type="Gene3D" id="1.25.40.10">
    <property type="entry name" value="Tetratricopeptide repeat domain"/>
    <property type="match status" value="1"/>
</dbReference>
<sequence>MTDESPTVEASTYLAPYKIALLSLITLYCEGYIPRKERMNVISKILPYIDLFGREQTYGLTDKSNKNGDQGEVENGLNLPLSELKQLIGADNMSTMPGRTIYELVLEKVWQLNSLDAFHTFMYSLRSYITSGKPEDLNDERAMKLGLSKLLSSSSILGSFFRKSGLAFDYLSFEDFSSLWRALVSYRNETFSDYKHIHAPEFEEIYDELQQDLVVHDVDIQGFLENDYIRNMVNLEIGESSAGPKILFIANQDLEYLLEYQVEAFENYGGPMPHYLRETLNEMIRRDVMVPSSAYYVRYLEAYHDKDYERSYELLHQYFDYTMYNRDRTFYQYALFTLAGFQASFKCHTECLRATEEAIAVARENKDIPCLHYILSWLYGFLKDNPRLADEFYNKSFTSDEHLLQFLKTKSKDVSPGLHATAHQCEAAHAAADLGNVSAAMESIVKSSYINMTLNKSNKVVELIVLLSAIWGRLGLPRMANIYLDSYFETPSDYRDGKSDITARILKAEILYDQGELFEAEKILDELEASTKGSPVDYEMWLPHLLLIQAKTCLSKNRLSDAQVRIDQLSRQSITSTSLEMDIEHCRIRLLVAQGNTSLALEQLSNFIHTRVESGADIMFQIKFRILYARIVYRVSNPSRALSLTMKCIAMAEKAIIIPLALEATCLLSDILNSLEQYTDALAIMDATMPRIFECSSNELVADSYASLADSNMGIVGKVSLEENYNDDEEENDVVTSTYSTISGSKIEIRLPSRKTLLYRTKTYLEEAGHRYHKSRNYKAMGEMGVKMILVKRLIAELEKKIAKSKCRTSHNIDSEQYTSFQQESEKREKSINDLTDWCMGVLERIQKQ</sequence>
<dbReference type="EMBL" id="KV454406">
    <property type="protein sequence ID" value="ODQ68149.1"/>
    <property type="molecule type" value="Genomic_DNA"/>
</dbReference>